<keyword evidence="1" id="KW-1133">Transmembrane helix</keyword>
<accession>A0A8S2GP04</accession>
<proteinExistence type="predicted"/>
<reference evidence="3" key="1">
    <citation type="submission" date="2021-02" db="EMBL/GenBank/DDBJ databases">
        <authorList>
            <person name="Nowell W R."/>
        </authorList>
    </citation>
    <scope>NUCLEOTIDE SEQUENCE</scope>
</reference>
<dbReference type="EMBL" id="CAJOBA010000442">
    <property type="protein sequence ID" value="CAF3532651.1"/>
    <property type="molecule type" value="Genomic_DNA"/>
</dbReference>
<name>A0A8S2GP04_9BILA</name>
<sequence length="309" mass="34266">MDGSKNSGRSTPSRGLNKQLLKKRVSPIKRKLPYILSGISALIYGGTATGAILGINELNKHKTVVTPEQKRLDDLVSSFQLQNGYTLSYLEYHNLPQTGSDQSYLDALGQLIHVAFAIPDDIQLSELTRGTAGTGSRSISFRLLLGAESRKVEINIRVLAQDYDEKVLSEFVNQFASGDTLNYRKYAEFAVSAHDSALAIVQALDQLRQTDDKPLPLAYSIPTGLEIKNFSFSKPPSANKSDTDFSLSIKFDAHLKAANSPVTLNYTVRAQTQVETDEHEQAMLALQNLSFTTRFYATYRQYQNIHNAP</sequence>
<gene>
    <name evidence="2" type="ORF">OVA965_LOCUS2162</name>
    <name evidence="3" type="ORF">TMI583_LOCUS2162</name>
</gene>
<dbReference type="EMBL" id="CAJNOK010000442">
    <property type="protein sequence ID" value="CAF0753698.1"/>
    <property type="molecule type" value="Genomic_DNA"/>
</dbReference>
<evidence type="ECO:0000313" key="3">
    <source>
        <dbReference type="EMBL" id="CAF3532651.1"/>
    </source>
</evidence>
<protein>
    <submittedName>
        <fullName evidence="3">Uncharacterized protein</fullName>
    </submittedName>
</protein>
<keyword evidence="1" id="KW-0472">Membrane</keyword>
<dbReference type="Proteomes" id="UP000682733">
    <property type="component" value="Unassembled WGS sequence"/>
</dbReference>
<feature type="transmembrane region" description="Helical" evidence="1">
    <location>
        <begin position="32"/>
        <end position="55"/>
    </location>
</feature>
<dbReference type="AlphaFoldDB" id="A0A8S2GP04"/>
<comment type="caution">
    <text evidence="3">The sequence shown here is derived from an EMBL/GenBank/DDBJ whole genome shotgun (WGS) entry which is preliminary data.</text>
</comment>
<evidence type="ECO:0000313" key="2">
    <source>
        <dbReference type="EMBL" id="CAF0753698.1"/>
    </source>
</evidence>
<keyword evidence="1" id="KW-0812">Transmembrane</keyword>
<evidence type="ECO:0000256" key="1">
    <source>
        <dbReference type="SAM" id="Phobius"/>
    </source>
</evidence>
<dbReference type="Proteomes" id="UP000677228">
    <property type="component" value="Unassembled WGS sequence"/>
</dbReference>
<organism evidence="3 4">
    <name type="scientific">Didymodactylos carnosus</name>
    <dbReference type="NCBI Taxonomy" id="1234261"/>
    <lineage>
        <taxon>Eukaryota</taxon>
        <taxon>Metazoa</taxon>
        <taxon>Spiralia</taxon>
        <taxon>Gnathifera</taxon>
        <taxon>Rotifera</taxon>
        <taxon>Eurotatoria</taxon>
        <taxon>Bdelloidea</taxon>
        <taxon>Philodinida</taxon>
        <taxon>Philodinidae</taxon>
        <taxon>Didymodactylos</taxon>
    </lineage>
</organism>
<evidence type="ECO:0000313" key="4">
    <source>
        <dbReference type="Proteomes" id="UP000682733"/>
    </source>
</evidence>